<reference evidence="2 3" key="1">
    <citation type="submission" date="2009-10" db="EMBL/GenBank/DDBJ databases">
        <authorList>
            <person name="Qin X."/>
            <person name="Bachman B."/>
            <person name="Battles P."/>
            <person name="Bell A."/>
            <person name="Bess C."/>
            <person name="Bickham C."/>
            <person name="Chaboub L."/>
            <person name="Chen D."/>
            <person name="Coyle M."/>
            <person name="Deiros D.R."/>
            <person name="Dinh H."/>
            <person name="Forbes L."/>
            <person name="Fowler G."/>
            <person name="Francisco L."/>
            <person name="Fu Q."/>
            <person name="Gubbala S."/>
            <person name="Hale W."/>
            <person name="Han Y."/>
            <person name="Hemphill L."/>
            <person name="Highlander S.K."/>
            <person name="Hirani K."/>
            <person name="Hogues M."/>
            <person name="Jackson L."/>
            <person name="Jakkamsetti A."/>
            <person name="Javaid M."/>
            <person name="Jiang H."/>
            <person name="Korchina V."/>
            <person name="Kovar C."/>
            <person name="Lara F."/>
            <person name="Lee S."/>
            <person name="Mata R."/>
            <person name="Mathew T."/>
            <person name="Moen C."/>
            <person name="Morales K."/>
            <person name="Munidasa M."/>
            <person name="Nazareth L."/>
            <person name="Ngo R."/>
            <person name="Nguyen L."/>
            <person name="Okwuonu G."/>
            <person name="Ongeri F."/>
            <person name="Patil S."/>
            <person name="Petrosino J."/>
            <person name="Pham C."/>
            <person name="Pham P."/>
            <person name="Pu L.-L."/>
            <person name="Puazo M."/>
            <person name="Raj R."/>
            <person name="Reid J."/>
            <person name="Rouhana J."/>
            <person name="Saada N."/>
            <person name="Shang Y."/>
            <person name="Simmons D."/>
            <person name="Thornton R."/>
            <person name="Warren J."/>
            <person name="Weissenberger G."/>
            <person name="Zhang J."/>
            <person name="Zhang L."/>
            <person name="Zhou C."/>
            <person name="Zhu D."/>
            <person name="Muzny D."/>
            <person name="Worley K."/>
            <person name="Gibbs R."/>
        </authorList>
    </citation>
    <scope>NUCLEOTIDE SEQUENCE [LARGE SCALE GENOMIC DNA]</scope>
    <source>
        <strain evidence="2 3">DSM 17361</strain>
    </source>
</reference>
<comment type="caution">
    <text evidence="2">The sequence shown here is derived from an EMBL/GenBank/DDBJ whole genome shotgun (WGS) entry which is preliminary data.</text>
</comment>
<keyword evidence="3" id="KW-1185">Reference proteome</keyword>
<sequence>MKGHGHKIRILIGAFLFVIIISIQLPFCKISQIGTTYVDTTFYESILQFEARIPLYTQTFFLTKGKTYHNIIFSDHRQYNIKFGWDNSITLASNDKQYRFEVDSLDIAERTDAKTVKEMYSHIKADSVYTYIGFYDGDNYFMLFRQKNSMRFKGKREGFEMYVNGRCYKTGKSSFFDY</sequence>
<evidence type="ECO:0000256" key="1">
    <source>
        <dbReference type="SAM" id="Phobius"/>
    </source>
</evidence>
<dbReference type="Proteomes" id="UP000003160">
    <property type="component" value="Unassembled WGS sequence"/>
</dbReference>
<evidence type="ECO:0000313" key="3">
    <source>
        <dbReference type="Proteomes" id="UP000003160"/>
    </source>
</evidence>
<organism evidence="2 3">
    <name type="scientific">Hallella bergensis DSM 17361</name>
    <dbReference type="NCBI Taxonomy" id="585502"/>
    <lineage>
        <taxon>Bacteria</taxon>
        <taxon>Pseudomonadati</taxon>
        <taxon>Bacteroidota</taxon>
        <taxon>Bacteroidia</taxon>
        <taxon>Bacteroidales</taxon>
        <taxon>Prevotellaceae</taxon>
        <taxon>Hallella</taxon>
    </lineage>
</organism>
<dbReference type="OrthoDB" id="1083259at2"/>
<keyword evidence="1" id="KW-0812">Transmembrane</keyword>
<accession>D1PTE9</accession>
<dbReference type="AlphaFoldDB" id="D1PTE9"/>
<dbReference type="HOGENOM" id="CLU_1509295_0_0_10"/>
<protein>
    <submittedName>
        <fullName evidence="2">Uncharacterized protein</fullName>
    </submittedName>
</protein>
<proteinExistence type="predicted"/>
<evidence type="ECO:0000313" key="2">
    <source>
        <dbReference type="EMBL" id="EFA45373.1"/>
    </source>
</evidence>
<keyword evidence="1" id="KW-1133">Transmembrane helix</keyword>
<dbReference type="RefSeq" id="WP_007174583.1">
    <property type="nucleotide sequence ID" value="NZ_GG704782.1"/>
</dbReference>
<dbReference type="EMBL" id="ACKS01000014">
    <property type="protein sequence ID" value="EFA45373.1"/>
    <property type="molecule type" value="Genomic_DNA"/>
</dbReference>
<keyword evidence="1" id="KW-0472">Membrane</keyword>
<gene>
    <name evidence="2" type="ORF">HMPREF0645_0234</name>
</gene>
<name>D1PTE9_9BACT</name>
<feature type="transmembrane region" description="Helical" evidence="1">
    <location>
        <begin position="7"/>
        <end position="27"/>
    </location>
</feature>